<keyword evidence="3" id="KW-0479">Metal-binding</keyword>
<keyword evidence="2" id="KW-0813">Transport</keyword>
<proteinExistence type="inferred from homology"/>
<evidence type="ECO:0000313" key="14">
    <source>
        <dbReference type="EMBL" id="BCJ89836.1"/>
    </source>
</evidence>
<dbReference type="Pfam" id="PF00392">
    <property type="entry name" value="GntR"/>
    <property type="match status" value="1"/>
</dbReference>
<dbReference type="Gene3D" id="3.40.640.10">
    <property type="entry name" value="Type I PLP-dependent aspartate aminotransferase-like (Major domain)"/>
    <property type="match status" value="1"/>
</dbReference>
<keyword evidence="9" id="KW-0804">Transcription</keyword>
<accession>A0A6S6QKP0</accession>
<evidence type="ECO:0000259" key="13">
    <source>
        <dbReference type="PROSITE" id="PS51340"/>
    </source>
</evidence>
<protein>
    <recommendedName>
        <fullName evidence="16">Aminotransferase class I/II-fold pyridoxal phosphate-dependent enzyme</fullName>
    </recommendedName>
</protein>
<evidence type="ECO:0000256" key="6">
    <source>
        <dbReference type="ARBA" id="ARBA00023004"/>
    </source>
</evidence>
<dbReference type="Gene3D" id="2.20.28.10">
    <property type="match status" value="1"/>
</dbReference>
<dbReference type="PANTHER" id="PTHR46577">
    <property type="entry name" value="HTH-TYPE TRANSCRIPTIONAL REGULATORY PROTEIN GABR"/>
    <property type="match status" value="1"/>
</dbReference>
<feature type="domain" description="MOSC" evidence="13">
    <location>
        <begin position="662"/>
        <end position="802"/>
    </location>
</feature>
<dbReference type="SMART" id="SM00345">
    <property type="entry name" value="HTH_GNTR"/>
    <property type="match status" value="1"/>
</dbReference>
<evidence type="ECO:0000256" key="3">
    <source>
        <dbReference type="ARBA" id="ARBA00022723"/>
    </source>
</evidence>
<dbReference type="InterPro" id="IPR000524">
    <property type="entry name" value="Tscrpt_reg_HTH_GntR"/>
</dbReference>
<dbReference type="InterPro" id="IPR015421">
    <property type="entry name" value="PyrdxlP-dep_Trfase_major"/>
</dbReference>
<dbReference type="PROSITE" id="PS50949">
    <property type="entry name" value="HTH_GNTR"/>
    <property type="match status" value="1"/>
</dbReference>
<evidence type="ECO:0000259" key="11">
    <source>
        <dbReference type="PROSITE" id="PS50903"/>
    </source>
</evidence>
<dbReference type="PANTHER" id="PTHR46577:SF1">
    <property type="entry name" value="HTH-TYPE TRANSCRIPTIONAL REGULATORY PROTEIN GABR"/>
    <property type="match status" value="1"/>
</dbReference>
<dbReference type="GO" id="GO:0005506">
    <property type="term" value="F:iron ion binding"/>
    <property type="evidence" value="ECO:0007669"/>
    <property type="project" value="InterPro"/>
</dbReference>
<keyword evidence="5" id="KW-0249">Electron transport</keyword>
<dbReference type="SUPFAM" id="SSF57802">
    <property type="entry name" value="Rubredoxin-like"/>
    <property type="match status" value="1"/>
</dbReference>
<dbReference type="CDD" id="cd07377">
    <property type="entry name" value="WHTH_GntR"/>
    <property type="match status" value="1"/>
</dbReference>
<dbReference type="Pfam" id="PF03473">
    <property type="entry name" value="MOSC"/>
    <property type="match status" value="1"/>
</dbReference>
<dbReference type="CDD" id="cd00730">
    <property type="entry name" value="rubredoxin"/>
    <property type="match status" value="1"/>
</dbReference>
<dbReference type="GO" id="GO:0003677">
    <property type="term" value="F:DNA binding"/>
    <property type="evidence" value="ECO:0007669"/>
    <property type="project" value="UniProtKB-KW"/>
</dbReference>
<keyword evidence="4" id="KW-0663">Pyridoxal phosphate</keyword>
<dbReference type="Pfam" id="PF00155">
    <property type="entry name" value="Aminotran_1_2"/>
    <property type="match status" value="1"/>
</dbReference>
<dbReference type="InterPro" id="IPR005302">
    <property type="entry name" value="MoCF_Sase_C"/>
</dbReference>
<feature type="region of interest" description="Disordered" evidence="10">
    <location>
        <begin position="506"/>
        <end position="552"/>
    </location>
</feature>
<dbReference type="InterPro" id="IPR024935">
    <property type="entry name" value="Rubredoxin_dom"/>
</dbReference>
<dbReference type="SUPFAM" id="SSF53383">
    <property type="entry name" value="PLP-dependent transferases"/>
    <property type="match status" value="1"/>
</dbReference>
<dbReference type="Proteomes" id="UP000515317">
    <property type="component" value="Chromosome"/>
</dbReference>
<dbReference type="InterPro" id="IPR004839">
    <property type="entry name" value="Aminotransferase_I/II_large"/>
</dbReference>
<dbReference type="InterPro" id="IPR015424">
    <property type="entry name" value="PyrdxlP-dep_Trfase"/>
</dbReference>
<dbReference type="PROSITE" id="PS51340">
    <property type="entry name" value="MOSC"/>
    <property type="match status" value="1"/>
</dbReference>
<comment type="similarity">
    <text evidence="1">In the C-terminal section; belongs to the class-I pyridoxal-phosphate-dependent aminotransferase family.</text>
</comment>
<dbReference type="InterPro" id="IPR036390">
    <property type="entry name" value="WH_DNA-bd_sf"/>
</dbReference>
<dbReference type="Gene3D" id="1.10.10.10">
    <property type="entry name" value="Winged helix-like DNA-binding domain superfamily/Winged helix DNA-binding domain"/>
    <property type="match status" value="1"/>
</dbReference>
<dbReference type="KEGG" id="tso:IZ6_05710"/>
<evidence type="ECO:0000256" key="9">
    <source>
        <dbReference type="ARBA" id="ARBA00023163"/>
    </source>
</evidence>
<dbReference type="InterPro" id="IPR036388">
    <property type="entry name" value="WH-like_DNA-bd_sf"/>
</dbReference>
<organism evidence="14 15">
    <name type="scientific">Terrihabitans soli</name>
    <dbReference type="NCBI Taxonomy" id="708113"/>
    <lineage>
        <taxon>Bacteria</taxon>
        <taxon>Pseudomonadati</taxon>
        <taxon>Pseudomonadota</taxon>
        <taxon>Alphaproteobacteria</taxon>
        <taxon>Hyphomicrobiales</taxon>
        <taxon>Terrihabitans</taxon>
    </lineage>
</organism>
<evidence type="ECO:0000256" key="7">
    <source>
        <dbReference type="ARBA" id="ARBA00023015"/>
    </source>
</evidence>
<dbReference type="PRINTS" id="PR00035">
    <property type="entry name" value="HTHGNTR"/>
</dbReference>
<dbReference type="Gene3D" id="2.40.33.20">
    <property type="entry name" value="PK beta-barrel domain-like"/>
    <property type="match status" value="1"/>
</dbReference>
<dbReference type="SUPFAM" id="SSF50800">
    <property type="entry name" value="PK beta-barrel domain-like"/>
    <property type="match status" value="1"/>
</dbReference>
<dbReference type="EMBL" id="AP023361">
    <property type="protein sequence ID" value="BCJ89836.1"/>
    <property type="molecule type" value="Genomic_DNA"/>
</dbReference>
<dbReference type="InterPro" id="IPR011037">
    <property type="entry name" value="Pyrv_Knase-like_insert_dom_sf"/>
</dbReference>
<dbReference type="SUPFAM" id="SSF46785">
    <property type="entry name" value="Winged helix' DNA-binding domain"/>
    <property type="match status" value="1"/>
</dbReference>
<evidence type="ECO:0008006" key="16">
    <source>
        <dbReference type="Google" id="ProtNLM"/>
    </source>
</evidence>
<evidence type="ECO:0000259" key="12">
    <source>
        <dbReference type="PROSITE" id="PS50949"/>
    </source>
</evidence>
<dbReference type="PROSITE" id="PS50903">
    <property type="entry name" value="RUBREDOXIN_LIKE"/>
    <property type="match status" value="1"/>
</dbReference>
<keyword evidence="6" id="KW-0408">Iron</keyword>
<dbReference type="GO" id="GO:0003824">
    <property type="term" value="F:catalytic activity"/>
    <property type="evidence" value="ECO:0007669"/>
    <property type="project" value="InterPro"/>
</dbReference>
<evidence type="ECO:0000256" key="8">
    <source>
        <dbReference type="ARBA" id="ARBA00023125"/>
    </source>
</evidence>
<evidence type="ECO:0000256" key="5">
    <source>
        <dbReference type="ARBA" id="ARBA00022982"/>
    </source>
</evidence>
<dbReference type="CDD" id="cd00609">
    <property type="entry name" value="AAT_like"/>
    <property type="match status" value="1"/>
</dbReference>
<sequence>MQIPVLLDRSRSESLTAQLVEQFRDAIRHGRVAPGTRLPSSRRLADQLDIARNTVVRAYETLEIEGYVETRAASGVFAVHELPDTLIRPRAIPADTLPPETARPMPAPLFAGRAQKLVAQNRGRLSFDFFPGRPSASLFPIKTWRRLLLGALSHGGPAGLAHYSDPTGLFVLRSAIANYLSATRGIVADPGQIVVVSGIQEGISLASQLFLRPGVAAAIENPCYQGAAFTFEAAGAELLPIPVDEDGLVAAELPERDVALLYLTPSHQYPTGHTLSLERRKDIVLWARRNGCYLLEDDYDSDFRYEGSPLQAVAALAPDCTIYLGTFSKSLGAGLRLGYMVVPPQLIDAVRTAKTLLNNGNPWLEQSALAEFIRSGSYAAHLMRLRTQYRESRDVLVHALQRHFGDVELSGETGGLHMLWQLPQGVPEANVLEALARKARVGIYPLAAGGAYDALSGTLTRRGIVLGYASLTPRQIEQGIARLSDAVDDTLDDQPGFVDQLMIHEPLRRAPRAEPRRRTRPAPNFVQKPALRGSASRRAKSGADKTRESTSTMPVLHGIYRYPVKGLSAEAMPGVHLEAGKPFPFDRVFALARPGVPIDQDDPKWAKKGLFVMLMLDEALAQVKTHLDHETLHLTVLSGNSQILSADISTADGRAEVEDFFHRLVPTLRGAPRLVKSREGHFMDKPDAVLSLINLATVRRLEEQWGVEIDPIRFRANFYIDGAAPWSEFDWIGSDVAIGDATFRVDRRNGRCGATNVNPATGRRDLDIPASLRAGFGHKDLGIYLVTRKAGKVVVGDPVEVPLAEGTAPLAPPVAVQAEAGRRYICRGCYYIYEESQGHPPQGAQPGTPFGEVRPGFRCPDCGTDKSAFRPYVTPLSRASA</sequence>
<dbReference type="GO" id="GO:0030170">
    <property type="term" value="F:pyridoxal phosphate binding"/>
    <property type="evidence" value="ECO:0007669"/>
    <property type="project" value="InterPro"/>
</dbReference>
<evidence type="ECO:0000313" key="15">
    <source>
        <dbReference type="Proteomes" id="UP000515317"/>
    </source>
</evidence>
<keyword evidence="8" id="KW-0238">DNA-binding</keyword>
<dbReference type="InterPro" id="IPR051446">
    <property type="entry name" value="HTH_trans_reg/aminotransferase"/>
</dbReference>
<gene>
    <name evidence="14" type="ORF">IZ6_05710</name>
</gene>
<dbReference type="AlphaFoldDB" id="A0A6S6QKP0"/>
<feature type="domain" description="HTH gntR-type" evidence="12">
    <location>
        <begin position="13"/>
        <end position="81"/>
    </location>
</feature>
<name>A0A6S6QKP0_9HYPH</name>
<evidence type="ECO:0000256" key="2">
    <source>
        <dbReference type="ARBA" id="ARBA00022448"/>
    </source>
</evidence>
<feature type="compositionally biased region" description="Basic and acidic residues" evidence="10">
    <location>
        <begin position="506"/>
        <end position="516"/>
    </location>
</feature>
<keyword evidence="7" id="KW-0805">Transcription regulation</keyword>
<evidence type="ECO:0000256" key="1">
    <source>
        <dbReference type="ARBA" id="ARBA00005384"/>
    </source>
</evidence>
<dbReference type="Pfam" id="PF00301">
    <property type="entry name" value="Rubredoxin"/>
    <property type="match status" value="1"/>
</dbReference>
<dbReference type="RefSeq" id="WP_222876513.1">
    <property type="nucleotide sequence ID" value="NZ_AP023361.1"/>
</dbReference>
<evidence type="ECO:0000256" key="4">
    <source>
        <dbReference type="ARBA" id="ARBA00022898"/>
    </source>
</evidence>
<dbReference type="InterPro" id="IPR024934">
    <property type="entry name" value="Rubredoxin-like_dom"/>
</dbReference>
<dbReference type="GO" id="GO:0003700">
    <property type="term" value="F:DNA-binding transcription factor activity"/>
    <property type="evidence" value="ECO:0007669"/>
    <property type="project" value="InterPro"/>
</dbReference>
<feature type="domain" description="Rubredoxin-like" evidence="11">
    <location>
        <begin position="821"/>
        <end position="872"/>
    </location>
</feature>
<dbReference type="GO" id="GO:0030151">
    <property type="term" value="F:molybdenum ion binding"/>
    <property type="evidence" value="ECO:0007669"/>
    <property type="project" value="InterPro"/>
</dbReference>
<reference evidence="14 15" key="1">
    <citation type="submission" date="2020-08" db="EMBL/GenBank/DDBJ databases">
        <title>Genome sequence of Rhizobiales bacterium strain IZ6.</title>
        <authorList>
            <person name="Nakai R."/>
            <person name="Naganuma T."/>
        </authorList>
    </citation>
    <scope>NUCLEOTIDE SEQUENCE [LARGE SCALE GENOMIC DNA]</scope>
    <source>
        <strain evidence="14 15">IZ6</strain>
    </source>
</reference>
<evidence type="ECO:0000256" key="10">
    <source>
        <dbReference type="SAM" id="MobiDB-lite"/>
    </source>
</evidence>
<keyword evidence="15" id="KW-1185">Reference proteome</keyword>